<dbReference type="PANTHER" id="PTHR43625:SF40">
    <property type="entry name" value="ALDO-KETO REDUCTASE YAKC [NADP(+)]"/>
    <property type="match status" value="1"/>
</dbReference>
<dbReference type="InterPro" id="IPR036812">
    <property type="entry name" value="NAD(P)_OxRdtase_dom_sf"/>
</dbReference>
<dbReference type="SUPFAM" id="SSF51430">
    <property type="entry name" value="NAD(P)-linked oxidoreductase"/>
    <property type="match status" value="1"/>
</dbReference>
<evidence type="ECO:0000256" key="1">
    <source>
        <dbReference type="ARBA" id="ARBA00023002"/>
    </source>
</evidence>
<dbReference type="KEGG" id="temp:RBB75_10035"/>
<name>A0AAU7Z7C4_9BACT</name>
<dbReference type="InterPro" id="IPR023210">
    <property type="entry name" value="NADP_OxRdtase_dom"/>
</dbReference>
<keyword evidence="1" id="KW-0560">Oxidoreductase</keyword>
<gene>
    <name evidence="3" type="ORF">RBB75_10035</name>
</gene>
<dbReference type="PRINTS" id="PR00069">
    <property type="entry name" value="ALDKETRDTASE"/>
</dbReference>
<feature type="domain" description="NADP-dependent oxidoreductase" evidence="2">
    <location>
        <begin position="27"/>
        <end position="288"/>
    </location>
</feature>
<reference evidence="3" key="1">
    <citation type="submission" date="2023-08" db="EMBL/GenBank/DDBJ databases">
        <authorList>
            <person name="Messyasz A."/>
            <person name="Mannisto M.K."/>
            <person name="Kerkhof L.J."/>
            <person name="Haggblom M."/>
        </authorList>
    </citation>
    <scope>NUCLEOTIDE SEQUENCE</scope>
    <source>
        <strain evidence="3">M8UP23</strain>
    </source>
</reference>
<dbReference type="InterPro" id="IPR020471">
    <property type="entry name" value="AKR"/>
</dbReference>
<dbReference type="EMBL" id="CP132932">
    <property type="protein sequence ID" value="XCB24799.1"/>
    <property type="molecule type" value="Genomic_DNA"/>
</dbReference>
<dbReference type="CDD" id="cd19088">
    <property type="entry name" value="AKR_AKR13B1"/>
    <property type="match status" value="1"/>
</dbReference>
<accession>A0AAU7Z7C4</accession>
<dbReference type="Pfam" id="PF00248">
    <property type="entry name" value="Aldo_ket_red"/>
    <property type="match status" value="1"/>
</dbReference>
<sequence length="297" mass="32116">MNTNEEQILSAAGAGTFAIGGELTVNRLGYGAMRITGAGAWGSPPDKAASMATLRRAIELGVNLIDTADSYGPGTSEELIAEALYPYPAGLVVATKGGWERPGPGQWTHNASPEHLTEALEGSLKRLRLDRIDIYQLHAPDNAVSFEASVETLARLREQDKIRHVALSNVTREHIERARRIVPIVSVQNRYSFADRESDFIVDYCEQSNIAFLPWAPLGQAKEAHDAIKKVANDLDVTPLQVALAWLLKRSKLILPIPGTSSVKHLEENIAAAGLELSQAAYDKLAAVSHAPASLRG</sequence>
<dbReference type="InterPro" id="IPR050791">
    <property type="entry name" value="Aldo-Keto_reductase"/>
</dbReference>
<dbReference type="Gene3D" id="3.20.20.100">
    <property type="entry name" value="NADP-dependent oxidoreductase domain"/>
    <property type="match status" value="1"/>
</dbReference>
<reference evidence="3" key="2">
    <citation type="journal article" date="2024" name="Environ. Microbiol.">
        <title>Genome analysis and description of Tunturibacter gen. nov. expands the diversity of Terriglobia in tundra soils.</title>
        <authorList>
            <person name="Messyasz A."/>
            <person name="Mannisto M.K."/>
            <person name="Kerkhof L.J."/>
            <person name="Haggblom M.M."/>
        </authorList>
    </citation>
    <scope>NUCLEOTIDE SEQUENCE</scope>
    <source>
        <strain evidence="3">M8UP23</strain>
    </source>
</reference>
<protein>
    <submittedName>
        <fullName evidence="3">Aldo/keto reductase</fullName>
    </submittedName>
</protein>
<dbReference type="GO" id="GO:0005737">
    <property type="term" value="C:cytoplasm"/>
    <property type="evidence" value="ECO:0007669"/>
    <property type="project" value="TreeGrafter"/>
</dbReference>
<dbReference type="PANTHER" id="PTHR43625">
    <property type="entry name" value="AFLATOXIN B1 ALDEHYDE REDUCTASE"/>
    <property type="match status" value="1"/>
</dbReference>
<dbReference type="RefSeq" id="WP_353068026.1">
    <property type="nucleotide sequence ID" value="NZ_CP132932.1"/>
</dbReference>
<evidence type="ECO:0000259" key="2">
    <source>
        <dbReference type="Pfam" id="PF00248"/>
    </source>
</evidence>
<proteinExistence type="predicted"/>
<dbReference type="AlphaFoldDB" id="A0AAU7Z7C4"/>
<dbReference type="GO" id="GO:0016491">
    <property type="term" value="F:oxidoreductase activity"/>
    <property type="evidence" value="ECO:0007669"/>
    <property type="project" value="UniProtKB-KW"/>
</dbReference>
<evidence type="ECO:0000313" key="3">
    <source>
        <dbReference type="EMBL" id="XCB24799.1"/>
    </source>
</evidence>
<organism evidence="3">
    <name type="scientific">Tunturiibacter empetritectus</name>
    <dbReference type="NCBI Taxonomy" id="3069691"/>
    <lineage>
        <taxon>Bacteria</taxon>
        <taxon>Pseudomonadati</taxon>
        <taxon>Acidobacteriota</taxon>
        <taxon>Terriglobia</taxon>
        <taxon>Terriglobales</taxon>
        <taxon>Acidobacteriaceae</taxon>
        <taxon>Tunturiibacter</taxon>
    </lineage>
</organism>